<feature type="region of interest" description="Disordered" evidence="1">
    <location>
        <begin position="1"/>
        <end position="49"/>
    </location>
</feature>
<keyword evidence="2" id="KW-1133">Transmembrane helix</keyword>
<feature type="transmembrane region" description="Helical" evidence="2">
    <location>
        <begin position="74"/>
        <end position="95"/>
    </location>
</feature>
<accession>A0A239EX57</accession>
<keyword evidence="4" id="KW-1185">Reference proteome</keyword>
<organism evidence="3 4">
    <name type="scientific">Geodermatophilus saharensis</name>
    <dbReference type="NCBI Taxonomy" id="1137994"/>
    <lineage>
        <taxon>Bacteria</taxon>
        <taxon>Bacillati</taxon>
        <taxon>Actinomycetota</taxon>
        <taxon>Actinomycetes</taxon>
        <taxon>Geodermatophilales</taxon>
        <taxon>Geodermatophilaceae</taxon>
        <taxon>Geodermatophilus</taxon>
    </lineage>
</organism>
<keyword evidence="2" id="KW-0472">Membrane</keyword>
<name>A0A239EX57_9ACTN</name>
<feature type="transmembrane region" description="Helical" evidence="2">
    <location>
        <begin position="187"/>
        <end position="208"/>
    </location>
</feature>
<reference evidence="4" key="1">
    <citation type="submission" date="2017-06" db="EMBL/GenBank/DDBJ databases">
        <authorList>
            <person name="Varghese N."/>
            <person name="Submissions S."/>
        </authorList>
    </citation>
    <scope>NUCLEOTIDE SEQUENCE [LARGE SCALE GENOMIC DNA]</scope>
    <source>
        <strain evidence="4">DSM 45423</strain>
    </source>
</reference>
<dbReference type="AlphaFoldDB" id="A0A239EX57"/>
<dbReference type="EMBL" id="FZOH01000005">
    <property type="protein sequence ID" value="SNS48404.1"/>
    <property type="molecule type" value="Genomic_DNA"/>
</dbReference>
<dbReference type="Proteomes" id="UP000198386">
    <property type="component" value="Unassembled WGS sequence"/>
</dbReference>
<evidence type="ECO:0000313" key="3">
    <source>
        <dbReference type="EMBL" id="SNS48404.1"/>
    </source>
</evidence>
<protein>
    <recommendedName>
        <fullName evidence="5">Tryptophan-associated transmembrane protein (Trp_oprn_chp)</fullName>
    </recommendedName>
</protein>
<gene>
    <name evidence="3" type="ORF">SAMN04488107_2693</name>
</gene>
<keyword evidence="2" id="KW-0812">Transmembrane</keyword>
<evidence type="ECO:0000256" key="2">
    <source>
        <dbReference type="SAM" id="Phobius"/>
    </source>
</evidence>
<sequence>MTERHQQRPPGDGAGAAPPPPRVDDGTGPTILGFPPDPAEDGDVEDVEPAPEGTAVAGVAVGPGRLVYVRRPDVVAGVLLLLAGVADGASVWLPWDRGGETTGLDLVARAVGAAREGAAELGRTGLWQPATVAVGGAVLVVLGLLVFRPARGHRVSGVLALGVALAVAAAVVARLADAGWDPRSPGWGVWCAAAVAGLGVLGAMKAVLTAPRVTTAPAERLLVG</sequence>
<feature type="transmembrane region" description="Helical" evidence="2">
    <location>
        <begin position="158"/>
        <end position="175"/>
    </location>
</feature>
<evidence type="ECO:0000313" key="4">
    <source>
        <dbReference type="Proteomes" id="UP000198386"/>
    </source>
</evidence>
<evidence type="ECO:0008006" key="5">
    <source>
        <dbReference type="Google" id="ProtNLM"/>
    </source>
</evidence>
<evidence type="ECO:0000256" key="1">
    <source>
        <dbReference type="SAM" id="MobiDB-lite"/>
    </source>
</evidence>
<proteinExistence type="predicted"/>
<feature type="transmembrane region" description="Helical" evidence="2">
    <location>
        <begin position="126"/>
        <end position="146"/>
    </location>
</feature>
<feature type="compositionally biased region" description="Acidic residues" evidence="1">
    <location>
        <begin position="38"/>
        <end position="49"/>
    </location>
</feature>